<dbReference type="EMBL" id="VBTY01000157">
    <property type="protein sequence ID" value="MDG3496153.1"/>
    <property type="molecule type" value="Genomic_DNA"/>
</dbReference>
<evidence type="ECO:0000313" key="5">
    <source>
        <dbReference type="EMBL" id="MDG3496153.1"/>
    </source>
</evidence>
<dbReference type="GO" id="GO:0016121">
    <property type="term" value="P:carotene catabolic process"/>
    <property type="evidence" value="ECO:0007669"/>
    <property type="project" value="TreeGrafter"/>
</dbReference>
<evidence type="ECO:0000256" key="2">
    <source>
        <dbReference type="ARBA" id="ARBA00022723"/>
    </source>
</evidence>
<comment type="cofactor">
    <cofactor evidence="4">
        <name>Fe(2+)</name>
        <dbReference type="ChEBI" id="CHEBI:29033"/>
    </cofactor>
    <text evidence="4">Binds 1 Fe(2+) ion per subunit.</text>
</comment>
<feature type="binding site" evidence="4">
    <location>
        <position position="289"/>
    </location>
    <ligand>
        <name>Fe cation</name>
        <dbReference type="ChEBI" id="CHEBI:24875"/>
        <note>catalytic</note>
    </ligand>
</feature>
<organism evidence="5 6">
    <name type="scientific">Pseudanabaena catenata USMAC16</name>
    <dbReference type="NCBI Taxonomy" id="1855837"/>
    <lineage>
        <taxon>Bacteria</taxon>
        <taxon>Bacillati</taxon>
        <taxon>Cyanobacteriota</taxon>
        <taxon>Cyanophyceae</taxon>
        <taxon>Pseudanabaenales</taxon>
        <taxon>Pseudanabaenaceae</taxon>
        <taxon>Pseudanabaena</taxon>
    </lineage>
</organism>
<feature type="binding site" evidence="4">
    <location>
        <position position="222"/>
    </location>
    <ligand>
        <name>Fe cation</name>
        <dbReference type="ChEBI" id="CHEBI:24875"/>
        <note>catalytic</note>
    </ligand>
</feature>
<comment type="caution">
    <text evidence="5">The sequence shown here is derived from an EMBL/GenBank/DDBJ whole genome shotgun (WGS) entry which is preliminary data.</text>
</comment>
<dbReference type="GO" id="GO:0046872">
    <property type="term" value="F:metal ion binding"/>
    <property type="evidence" value="ECO:0007669"/>
    <property type="project" value="UniProtKB-KW"/>
</dbReference>
<dbReference type="Proteomes" id="UP001152872">
    <property type="component" value="Unassembled WGS sequence"/>
</dbReference>
<dbReference type="InterPro" id="IPR004294">
    <property type="entry name" value="Carotenoid_Oase"/>
</dbReference>
<protein>
    <submittedName>
        <fullName evidence="5">Carotenoid oxygenase family protein</fullName>
    </submittedName>
</protein>
<keyword evidence="3 4" id="KW-0408">Iron</keyword>
<evidence type="ECO:0000256" key="3">
    <source>
        <dbReference type="ARBA" id="ARBA00023004"/>
    </source>
</evidence>
<dbReference type="PANTHER" id="PTHR10543:SF139">
    <property type="entry name" value="DIOXYGENASE"/>
    <property type="match status" value="1"/>
</dbReference>
<gene>
    <name evidence="5" type="ORF">FEV09_16525</name>
</gene>
<dbReference type="GO" id="GO:0010436">
    <property type="term" value="F:carotenoid dioxygenase activity"/>
    <property type="evidence" value="ECO:0007669"/>
    <property type="project" value="TreeGrafter"/>
</dbReference>
<dbReference type="AlphaFoldDB" id="A0A9X4RIJ6"/>
<evidence type="ECO:0000256" key="1">
    <source>
        <dbReference type="ARBA" id="ARBA00006787"/>
    </source>
</evidence>
<proteinExistence type="inferred from homology"/>
<reference evidence="5" key="1">
    <citation type="submission" date="2019-05" db="EMBL/GenBank/DDBJ databases">
        <title>Whole genome sequencing of Pseudanabaena catenata USMAC16.</title>
        <authorList>
            <person name="Khan Z."/>
            <person name="Omar W.M."/>
            <person name="Convey P."/>
            <person name="Merican F."/>
            <person name="Najimudin N."/>
        </authorList>
    </citation>
    <scope>NUCLEOTIDE SEQUENCE</scope>
    <source>
        <strain evidence="5">USMAC16</strain>
    </source>
</reference>
<keyword evidence="6" id="KW-1185">Reference proteome</keyword>
<keyword evidence="2 4" id="KW-0479">Metal-binding</keyword>
<accession>A0A9X4RIJ6</accession>
<sequence length="475" mass="53451">MTTTISNSKSASWAKAIAKPAKEFPLTNLSTISGKIPTNLKGSLYRNGPARLERGEFIVGHWFDGDGAILAVHFADGQARATYRYVQTEGYLIEEKANKLIFGNYGMTATGSWLHRFGKSSKNVANTSVLALPDKLLALWEGGLPHALDLETLETYGLENLEGLQKHLPYSAHPKRDPQSGEIFNFGVSYGKDATLHIYRSDRHGNLITKNQTILTGLSMIHDFVLAGDYLIFCVPPLRMNPLPVLLNLKSYSDSLDWKPEEGTEILVFDRHNLELVSRNIVEPWFQWHFGNGYSDRDGNVVFDLIRYEDFTTNQFLKEVASGHTKTKAQGTFWQMRLNPKTGEFLETAQLMDRGSEFPIVAPAEVGQFSRYTYLSVRKSATPQTELFNAIARYDRQTNTLAETDLGTNCYPMEPIFAPDLTRPDRGYVITVVFDGDRESSEVWVFDSDRLDSEPVCRLALPSIVPMGFHGTWRS</sequence>
<evidence type="ECO:0000313" key="6">
    <source>
        <dbReference type="Proteomes" id="UP001152872"/>
    </source>
</evidence>
<dbReference type="PANTHER" id="PTHR10543">
    <property type="entry name" value="BETA-CAROTENE DIOXYGENASE"/>
    <property type="match status" value="1"/>
</dbReference>
<evidence type="ECO:0000256" key="4">
    <source>
        <dbReference type="PIRSR" id="PIRSR604294-1"/>
    </source>
</evidence>
<dbReference type="RefSeq" id="WP_009628317.1">
    <property type="nucleotide sequence ID" value="NZ_VBTY01000157.1"/>
</dbReference>
<feature type="binding site" evidence="4">
    <location>
        <position position="470"/>
    </location>
    <ligand>
        <name>Fe cation</name>
        <dbReference type="ChEBI" id="CHEBI:24875"/>
        <note>catalytic</note>
    </ligand>
</feature>
<comment type="similarity">
    <text evidence="1">Belongs to the carotenoid oxygenase family.</text>
</comment>
<dbReference type="Pfam" id="PF03055">
    <property type="entry name" value="RPE65"/>
    <property type="match status" value="1"/>
</dbReference>
<name>A0A9X4RIJ6_9CYAN</name>
<feature type="binding site" evidence="4">
    <location>
        <position position="173"/>
    </location>
    <ligand>
        <name>Fe cation</name>
        <dbReference type="ChEBI" id="CHEBI:24875"/>
        <note>catalytic</note>
    </ligand>
</feature>